<evidence type="ECO:0000313" key="5">
    <source>
        <dbReference type="EMBL" id="AST59080.1"/>
    </source>
</evidence>
<dbReference type="InterPro" id="IPR022641">
    <property type="entry name" value="CheR_N"/>
</dbReference>
<dbReference type="EMBL" id="CP016893">
    <property type="protein sequence ID" value="AST59080.1"/>
    <property type="molecule type" value="Genomic_DNA"/>
</dbReference>
<protein>
    <submittedName>
        <fullName evidence="5 6">Chemotaxis protein</fullName>
    </submittedName>
</protein>
<keyword evidence="1" id="KW-0489">Methyltransferase</keyword>
<dbReference type="AlphaFoldDB" id="A0A231VHB4"/>
<dbReference type="InterPro" id="IPR029063">
    <property type="entry name" value="SAM-dependent_MTases_sf"/>
</dbReference>
<dbReference type="PANTHER" id="PTHR24422:SF19">
    <property type="entry name" value="CHEMOTAXIS PROTEIN METHYLTRANSFERASE"/>
    <property type="match status" value="1"/>
</dbReference>
<evidence type="ECO:0000313" key="6">
    <source>
        <dbReference type="EMBL" id="OXT07583.1"/>
    </source>
</evidence>
<keyword evidence="3" id="KW-0949">S-adenosyl-L-methionine</keyword>
<evidence type="ECO:0000256" key="2">
    <source>
        <dbReference type="ARBA" id="ARBA00022679"/>
    </source>
</evidence>
<reference evidence="6 8" key="2">
    <citation type="submission" date="2017-06" db="EMBL/GenBank/DDBJ databases">
        <title>Isolation and characterization of a thermophilic and butanogenic Thermoanaerobacterium thermosaccharolyticum M5 capable of efficient degradation of hemicellulose.</title>
        <authorList>
            <person name="Xin F."/>
            <person name="Jiang Y."/>
        </authorList>
    </citation>
    <scope>NUCLEOTIDE SEQUENCE [LARGE SCALE GENOMIC DNA]</scope>
    <source>
        <strain evidence="6 8">M5</strain>
    </source>
</reference>
<dbReference type="SUPFAM" id="SSF53335">
    <property type="entry name" value="S-adenosyl-L-methionine-dependent methyltransferases"/>
    <property type="match status" value="1"/>
</dbReference>
<dbReference type="PANTHER" id="PTHR24422">
    <property type="entry name" value="CHEMOTAXIS PROTEIN METHYLTRANSFERASE"/>
    <property type="match status" value="1"/>
</dbReference>
<dbReference type="Pfam" id="PF03705">
    <property type="entry name" value="CheR_N"/>
    <property type="match status" value="1"/>
</dbReference>
<dbReference type="PRINTS" id="PR00996">
    <property type="entry name" value="CHERMTFRASE"/>
</dbReference>
<dbReference type="GeneID" id="93864208"/>
<dbReference type="Proteomes" id="UP000214975">
    <property type="component" value="Chromosome"/>
</dbReference>
<name>A0A231VHB4_THETR</name>
<dbReference type="InterPro" id="IPR050903">
    <property type="entry name" value="Bact_Chemotaxis_MeTrfase"/>
</dbReference>
<dbReference type="Pfam" id="PF01739">
    <property type="entry name" value="CheR"/>
    <property type="match status" value="1"/>
</dbReference>
<keyword evidence="2" id="KW-0808">Transferase</keyword>
<sequence length="255" mass="30432">MNYDEFLLKIFNLTGIDLSLYKEKQMKRRIDSFIANNNCQSYDIFYDRLTKDTKVYKEFLKYITINVTEFFRNFDQWMILKNEILPKIIKKNMRIWSAACSTGEEAYSLAMIISNFIDLNQVNIIATDIDDVVLEKAKKGIYSNKSLEKVPKEYLKYFSCYNENNYIISEELRKNIVFKKHNLLLDKFPENIDLIVCRNVLIYFNDKAKEEIYKKFYSSLSTEGILFVGSTEQIIFPFKYNFTPVKTFFYKKMSK</sequence>
<evidence type="ECO:0000313" key="8">
    <source>
        <dbReference type="Proteomes" id="UP000215301"/>
    </source>
</evidence>
<dbReference type="OMA" id="TEQIIMP"/>
<dbReference type="PROSITE" id="PS50123">
    <property type="entry name" value="CHER"/>
    <property type="match status" value="1"/>
</dbReference>
<dbReference type="GO" id="GO:0008757">
    <property type="term" value="F:S-adenosylmethionine-dependent methyltransferase activity"/>
    <property type="evidence" value="ECO:0007669"/>
    <property type="project" value="InterPro"/>
</dbReference>
<proteinExistence type="predicted"/>
<organism evidence="6 8">
    <name type="scientific">Thermoanaerobacterium thermosaccharolyticum</name>
    <name type="common">Clostridium thermosaccharolyticum</name>
    <dbReference type="NCBI Taxonomy" id="1517"/>
    <lineage>
        <taxon>Bacteria</taxon>
        <taxon>Bacillati</taxon>
        <taxon>Bacillota</taxon>
        <taxon>Clostridia</taxon>
        <taxon>Thermoanaerobacterales</taxon>
        <taxon>Thermoanaerobacteraceae</taxon>
        <taxon>Thermoanaerobacterium</taxon>
    </lineage>
</organism>
<dbReference type="Gene3D" id="3.40.50.150">
    <property type="entry name" value="Vaccinia Virus protein VP39"/>
    <property type="match status" value="1"/>
</dbReference>
<evidence type="ECO:0000313" key="7">
    <source>
        <dbReference type="Proteomes" id="UP000214975"/>
    </source>
</evidence>
<dbReference type="Proteomes" id="UP000215301">
    <property type="component" value="Unassembled WGS sequence"/>
</dbReference>
<evidence type="ECO:0000256" key="3">
    <source>
        <dbReference type="ARBA" id="ARBA00022691"/>
    </source>
</evidence>
<accession>A0A231VHB4</accession>
<dbReference type="RefSeq" id="WP_013297846.1">
    <property type="nucleotide sequence ID" value="NZ_CP016893.1"/>
</dbReference>
<evidence type="ECO:0000259" key="4">
    <source>
        <dbReference type="PROSITE" id="PS50123"/>
    </source>
</evidence>
<dbReference type="InterPro" id="IPR000780">
    <property type="entry name" value="CheR_MeTrfase"/>
</dbReference>
<dbReference type="SUPFAM" id="SSF47757">
    <property type="entry name" value="Chemotaxis receptor methyltransferase CheR, N-terminal domain"/>
    <property type="match status" value="1"/>
</dbReference>
<dbReference type="SMART" id="SM00138">
    <property type="entry name" value="MeTrc"/>
    <property type="match status" value="1"/>
</dbReference>
<dbReference type="EMBL" id="NKHD01000020">
    <property type="protein sequence ID" value="OXT07583.1"/>
    <property type="molecule type" value="Genomic_DNA"/>
</dbReference>
<feature type="domain" description="CheR-type methyltransferase" evidence="4">
    <location>
        <begin position="1"/>
        <end position="255"/>
    </location>
</feature>
<dbReference type="InterPro" id="IPR022642">
    <property type="entry name" value="CheR_C"/>
</dbReference>
<reference evidence="5 7" key="1">
    <citation type="submission" date="2016-08" db="EMBL/GenBank/DDBJ databases">
        <title>A novel genetic cassette of butanologenic Thermoanaerobacterium thermosaccharolyticum that directly convert cellulose to butanol.</title>
        <authorList>
            <person name="Li T."/>
            <person name="He J."/>
        </authorList>
    </citation>
    <scope>NUCLEOTIDE SEQUENCE [LARGE SCALE GENOMIC DNA]</scope>
    <source>
        <strain evidence="5 7">TG57</strain>
    </source>
</reference>
<evidence type="ECO:0000256" key="1">
    <source>
        <dbReference type="ARBA" id="ARBA00022603"/>
    </source>
</evidence>
<dbReference type="GO" id="GO:0032259">
    <property type="term" value="P:methylation"/>
    <property type="evidence" value="ECO:0007669"/>
    <property type="project" value="UniProtKB-KW"/>
</dbReference>
<gene>
    <name evidence="6" type="ORF">CE561_07080</name>
    <name evidence="5" type="ORF">Thert_03346</name>
</gene>